<organism evidence="3 4">
    <name type="scientific">Bifidobacterium reuteri DSM 23975</name>
    <dbReference type="NCBI Taxonomy" id="1437610"/>
    <lineage>
        <taxon>Bacteria</taxon>
        <taxon>Bacillati</taxon>
        <taxon>Actinomycetota</taxon>
        <taxon>Actinomycetes</taxon>
        <taxon>Bifidobacteriales</taxon>
        <taxon>Bifidobacteriaceae</taxon>
        <taxon>Bifidobacterium</taxon>
    </lineage>
</organism>
<keyword evidence="2" id="KW-0812">Transmembrane</keyword>
<dbReference type="Pfam" id="PF04854">
    <property type="entry name" value="DUF624"/>
    <property type="match status" value="1"/>
</dbReference>
<feature type="transmembrane region" description="Helical" evidence="2">
    <location>
        <begin position="74"/>
        <end position="94"/>
    </location>
</feature>
<evidence type="ECO:0000313" key="4">
    <source>
        <dbReference type="Proteomes" id="UP000028984"/>
    </source>
</evidence>
<dbReference type="AlphaFoldDB" id="A0A087CKN9"/>
<comment type="caution">
    <text evidence="3">The sequence shown here is derived from an EMBL/GenBank/DDBJ whole genome shotgun (WGS) entry which is preliminary data.</text>
</comment>
<evidence type="ECO:0008006" key="5">
    <source>
        <dbReference type="Google" id="ProtNLM"/>
    </source>
</evidence>
<accession>A0A087CKN9</accession>
<dbReference type="RefSeq" id="WP_044089230.1">
    <property type="nucleotide sequence ID" value="NZ_JDUW01000007.1"/>
</dbReference>
<keyword evidence="2" id="KW-0472">Membrane</keyword>
<dbReference type="InterPro" id="IPR006938">
    <property type="entry name" value="DUF624"/>
</dbReference>
<dbReference type="EMBL" id="JGZK01000020">
    <property type="protein sequence ID" value="KFI83839.1"/>
    <property type="molecule type" value="Genomic_DNA"/>
</dbReference>
<keyword evidence="2" id="KW-1133">Transmembrane helix</keyword>
<feature type="transmembrane region" description="Helical" evidence="2">
    <location>
        <begin position="100"/>
        <end position="120"/>
    </location>
</feature>
<dbReference type="STRING" id="1437610.BREU_2244"/>
<dbReference type="OrthoDB" id="7948871at2"/>
<sequence length="227" mass="24243">MGFMSPDSAFMRGLSNTVDAIWINLLMIITSIPLITIGAALTAGHDAARRVAIAEGHVTANYFKAFRANFLKATGLWIIFGATGAGLVYSWVVLQITPLLIPKIGLTLVWIIGFEWVWALQARFENSFGGVLANAFIFGVSRIGATLVLVTIDAIFLGLLVASWVYMPQGLFLLIVLGYGSVLMLHVPILERVFAAYVAPPDVSDASAPSAASVPSGTSSTTSPQRQ</sequence>
<evidence type="ECO:0000256" key="2">
    <source>
        <dbReference type="SAM" id="Phobius"/>
    </source>
</evidence>
<feature type="transmembrane region" description="Helical" evidence="2">
    <location>
        <begin position="132"/>
        <end position="165"/>
    </location>
</feature>
<gene>
    <name evidence="3" type="ORF">BREU_2244</name>
</gene>
<protein>
    <recommendedName>
        <fullName evidence="5">Integral membrane protein</fullName>
    </recommendedName>
</protein>
<proteinExistence type="predicted"/>
<evidence type="ECO:0000256" key="1">
    <source>
        <dbReference type="SAM" id="MobiDB-lite"/>
    </source>
</evidence>
<keyword evidence="4" id="KW-1185">Reference proteome</keyword>
<feature type="transmembrane region" description="Helical" evidence="2">
    <location>
        <begin position="171"/>
        <end position="190"/>
    </location>
</feature>
<feature type="transmembrane region" description="Helical" evidence="2">
    <location>
        <begin position="20"/>
        <end position="41"/>
    </location>
</feature>
<reference evidence="3 4" key="1">
    <citation type="submission" date="2014-03" db="EMBL/GenBank/DDBJ databases">
        <title>Genomics of Bifidobacteria.</title>
        <authorList>
            <person name="Ventura M."/>
            <person name="Milani C."/>
            <person name="Lugli G.A."/>
        </authorList>
    </citation>
    <scope>NUCLEOTIDE SEQUENCE [LARGE SCALE GENOMIC DNA]</scope>
    <source>
        <strain evidence="3 4">DSM 23975</strain>
    </source>
</reference>
<name>A0A087CKN9_9BIFI</name>
<dbReference type="eggNOG" id="COG5578">
    <property type="taxonomic scope" value="Bacteria"/>
</dbReference>
<feature type="region of interest" description="Disordered" evidence="1">
    <location>
        <begin position="203"/>
        <end position="227"/>
    </location>
</feature>
<evidence type="ECO:0000313" key="3">
    <source>
        <dbReference type="EMBL" id="KFI83839.1"/>
    </source>
</evidence>
<dbReference type="Proteomes" id="UP000028984">
    <property type="component" value="Unassembled WGS sequence"/>
</dbReference>